<keyword evidence="6" id="KW-1185">Reference proteome</keyword>
<dbReference type="InterPro" id="IPR008978">
    <property type="entry name" value="HSP20-like_chaperone"/>
</dbReference>
<evidence type="ECO:0000256" key="1">
    <source>
        <dbReference type="ARBA" id="ARBA00023016"/>
    </source>
</evidence>
<proteinExistence type="inferred from homology"/>
<dbReference type="GO" id="GO:0009408">
    <property type="term" value="P:response to heat"/>
    <property type="evidence" value="ECO:0007669"/>
    <property type="project" value="InterPro"/>
</dbReference>
<evidence type="ECO:0000259" key="5">
    <source>
        <dbReference type="PROSITE" id="PS01031"/>
    </source>
</evidence>
<dbReference type="Pfam" id="PF00011">
    <property type="entry name" value="HSP20"/>
    <property type="match status" value="1"/>
</dbReference>
<dbReference type="PANTHER" id="PTHR46733">
    <property type="entry name" value="26.5 KDA HEAT SHOCK PROTEIN, MITOCHONDRIAL"/>
    <property type="match status" value="1"/>
</dbReference>
<keyword evidence="1" id="KW-0346">Stress response</keyword>
<protein>
    <submittedName>
        <fullName evidence="7">Small heat shock protein, chloroplastic-like</fullName>
    </submittedName>
</protein>
<evidence type="ECO:0000256" key="3">
    <source>
        <dbReference type="RuleBase" id="RU003616"/>
    </source>
</evidence>
<feature type="domain" description="SHSP" evidence="5">
    <location>
        <begin position="128"/>
        <end position="242"/>
    </location>
</feature>
<name>A0AB40CD19_DIOCR</name>
<dbReference type="SUPFAM" id="SSF49764">
    <property type="entry name" value="HSP20-like chaperones"/>
    <property type="match status" value="1"/>
</dbReference>
<feature type="compositionally biased region" description="Basic and acidic residues" evidence="4">
    <location>
        <begin position="40"/>
        <end position="49"/>
    </location>
</feature>
<dbReference type="PANTHER" id="PTHR46733:SF2">
    <property type="entry name" value="25.3 KDA HEAT SHOCK PROTEIN, CHLOROPLASTIC-LIKE"/>
    <property type="match status" value="1"/>
</dbReference>
<dbReference type="PROSITE" id="PS01031">
    <property type="entry name" value="SHSP"/>
    <property type="match status" value="1"/>
</dbReference>
<dbReference type="CDD" id="cd06464">
    <property type="entry name" value="ACD_sHsps-like"/>
    <property type="match status" value="1"/>
</dbReference>
<evidence type="ECO:0000256" key="4">
    <source>
        <dbReference type="SAM" id="MobiDB-lite"/>
    </source>
</evidence>
<dbReference type="AlphaFoldDB" id="A0AB40CD19"/>
<evidence type="ECO:0000313" key="7">
    <source>
        <dbReference type="RefSeq" id="XP_039137816.1"/>
    </source>
</evidence>
<sequence length="242" mass="27684">MATCVSNISTSLSIPCLYSKRNKKLLSSRFVKCMKSSESSGKDNLDHLQRGSKQPQQQRRWVAPSSPIGLWDRFPTARTINQMLETMERIMEDPSSSISYNNNNNNNNGASALSSMMSSQPMMNQDMMIYRRGRTPWEIKEQEREYKLRFDMPGMSKNDVQLFVEEKMLVIKAEKKIINGDENDDDHNDEWPARSFGKYNSRIALPESVDVEKIKAEVKDGVLYVTIPKSLSSSNVFDIPVL</sequence>
<dbReference type="InterPro" id="IPR044587">
    <property type="entry name" value="HSP21-like"/>
</dbReference>
<reference evidence="7" key="1">
    <citation type="submission" date="2025-08" db="UniProtKB">
        <authorList>
            <consortium name="RefSeq"/>
        </authorList>
    </citation>
    <scope>IDENTIFICATION</scope>
</reference>
<dbReference type="InterPro" id="IPR002068">
    <property type="entry name" value="A-crystallin/Hsp20_dom"/>
</dbReference>
<evidence type="ECO:0000313" key="6">
    <source>
        <dbReference type="Proteomes" id="UP001515500"/>
    </source>
</evidence>
<organism evidence="6 7">
    <name type="scientific">Dioscorea cayennensis subsp. rotundata</name>
    <name type="common">White Guinea yam</name>
    <name type="synonym">Dioscorea rotundata</name>
    <dbReference type="NCBI Taxonomy" id="55577"/>
    <lineage>
        <taxon>Eukaryota</taxon>
        <taxon>Viridiplantae</taxon>
        <taxon>Streptophyta</taxon>
        <taxon>Embryophyta</taxon>
        <taxon>Tracheophyta</taxon>
        <taxon>Spermatophyta</taxon>
        <taxon>Magnoliopsida</taxon>
        <taxon>Liliopsida</taxon>
        <taxon>Dioscoreales</taxon>
        <taxon>Dioscoreaceae</taxon>
        <taxon>Dioscorea</taxon>
    </lineage>
</organism>
<accession>A0AB40CD19</accession>
<dbReference type="RefSeq" id="XP_039137816.1">
    <property type="nucleotide sequence ID" value="XM_039281882.1"/>
</dbReference>
<dbReference type="Gene3D" id="2.60.40.790">
    <property type="match status" value="1"/>
</dbReference>
<gene>
    <name evidence="7" type="primary">LOC120275342</name>
</gene>
<dbReference type="Proteomes" id="UP001515500">
    <property type="component" value="Chromosome 14"/>
</dbReference>
<evidence type="ECO:0000256" key="2">
    <source>
        <dbReference type="PROSITE-ProRule" id="PRU00285"/>
    </source>
</evidence>
<feature type="region of interest" description="Disordered" evidence="4">
    <location>
        <begin position="37"/>
        <end position="63"/>
    </location>
</feature>
<comment type="similarity">
    <text evidence="2 3">Belongs to the small heat shock protein (HSP20) family.</text>
</comment>
<dbReference type="GeneID" id="120275342"/>